<dbReference type="InterPro" id="IPR036804">
    <property type="entry name" value="CheR_N_sf"/>
</dbReference>
<dbReference type="Gene3D" id="3.40.50.150">
    <property type="entry name" value="Vaccinia Virus protein VP39"/>
    <property type="match status" value="1"/>
</dbReference>
<dbReference type="InterPro" id="IPR000780">
    <property type="entry name" value="CheR_MeTrfase"/>
</dbReference>
<dbReference type="EMBL" id="RJVA01000010">
    <property type="protein sequence ID" value="ROR01916.1"/>
    <property type="molecule type" value="Genomic_DNA"/>
</dbReference>
<evidence type="ECO:0000256" key="1">
    <source>
        <dbReference type="ARBA" id="ARBA00001541"/>
    </source>
</evidence>
<sequence length="276" mass="31824">MQRLTQSLFQKFSTLVYQEAGIHLHDGKKSLLEARLAKRLRATGIATPRQYLDFILSEAGRDEYVKFFDAVSTNLTYFFREPKHFEFLEKIALPEIVERNRKNGTFRIRIWSAGCSTGEEPYSIAMTVLAFLGGGSRWDFRLLATDISTRVLQTAMAGIYEKTKLANVPAALRQRFFEPIRDGASPKSYRVCNELKEIIAFRRLNLMDPFPFSGPFDVIFCRNVMIYFDKKTQESLIQKMSAYLHEGGYFFVGHSESLTGLRHPLKYIKPAVYKKI</sequence>
<dbReference type="SMART" id="SM00138">
    <property type="entry name" value="MeTrc"/>
    <property type="match status" value="1"/>
</dbReference>
<proteinExistence type="predicted"/>
<dbReference type="AlphaFoldDB" id="A0A3N1VGF3"/>
<dbReference type="RefSeq" id="WP_123289601.1">
    <property type="nucleotide sequence ID" value="NZ_RJVA01000010.1"/>
</dbReference>
<dbReference type="SUPFAM" id="SSF47757">
    <property type="entry name" value="Chemotaxis receptor methyltransferase CheR, N-terminal domain"/>
    <property type="match status" value="1"/>
</dbReference>
<keyword evidence="8" id="KW-1185">Reference proteome</keyword>
<accession>A0A3N1VGF3</accession>
<dbReference type="PROSITE" id="PS50123">
    <property type="entry name" value="CHER"/>
    <property type="match status" value="1"/>
</dbReference>
<keyword evidence="3 7" id="KW-0489">Methyltransferase</keyword>
<dbReference type="GO" id="GO:0008983">
    <property type="term" value="F:protein-glutamate O-methyltransferase activity"/>
    <property type="evidence" value="ECO:0007669"/>
    <property type="project" value="UniProtKB-EC"/>
</dbReference>
<gene>
    <name evidence="7" type="ORF">EDC27_1110</name>
</gene>
<dbReference type="EC" id="2.1.1.80" evidence="2"/>
<dbReference type="InterPro" id="IPR026024">
    <property type="entry name" value="Chemotaxis_MeTrfase_CheR"/>
</dbReference>
<evidence type="ECO:0000256" key="3">
    <source>
        <dbReference type="ARBA" id="ARBA00022603"/>
    </source>
</evidence>
<dbReference type="PIRSF" id="PIRSF000410">
    <property type="entry name" value="CheR"/>
    <property type="match status" value="1"/>
</dbReference>
<feature type="domain" description="CheR-type methyltransferase" evidence="6">
    <location>
        <begin position="1"/>
        <end position="276"/>
    </location>
</feature>
<dbReference type="InterPro" id="IPR022641">
    <property type="entry name" value="CheR_N"/>
</dbReference>
<organism evidence="7 8">
    <name type="scientific">Desulfosoma caldarium</name>
    <dbReference type="NCBI Taxonomy" id="610254"/>
    <lineage>
        <taxon>Bacteria</taxon>
        <taxon>Pseudomonadati</taxon>
        <taxon>Thermodesulfobacteriota</taxon>
        <taxon>Syntrophobacteria</taxon>
        <taxon>Syntrophobacterales</taxon>
        <taxon>Syntrophobacteraceae</taxon>
        <taxon>Desulfosoma</taxon>
    </lineage>
</organism>
<evidence type="ECO:0000256" key="4">
    <source>
        <dbReference type="ARBA" id="ARBA00022679"/>
    </source>
</evidence>
<evidence type="ECO:0000259" key="6">
    <source>
        <dbReference type="PROSITE" id="PS50123"/>
    </source>
</evidence>
<dbReference type="InterPro" id="IPR029063">
    <property type="entry name" value="SAM-dependent_MTases_sf"/>
</dbReference>
<keyword evidence="4 7" id="KW-0808">Transferase</keyword>
<name>A0A3N1VGF3_9BACT</name>
<dbReference type="GO" id="GO:0032259">
    <property type="term" value="P:methylation"/>
    <property type="evidence" value="ECO:0007669"/>
    <property type="project" value="UniProtKB-KW"/>
</dbReference>
<dbReference type="SUPFAM" id="SSF53335">
    <property type="entry name" value="S-adenosyl-L-methionine-dependent methyltransferases"/>
    <property type="match status" value="1"/>
</dbReference>
<dbReference type="Pfam" id="PF03705">
    <property type="entry name" value="CheR_N"/>
    <property type="match status" value="1"/>
</dbReference>
<protein>
    <recommendedName>
        <fullName evidence="2">protein-glutamate O-methyltransferase</fullName>
        <ecNumber evidence="2">2.1.1.80</ecNumber>
    </recommendedName>
</protein>
<dbReference type="Pfam" id="PF01739">
    <property type="entry name" value="CheR"/>
    <property type="match status" value="1"/>
</dbReference>
<evidence type="ECO:0000256" key="2">
    <source>
        <dbReference type="ARBA" id="ARBA00012534"/>
    </source>
</evidence>
<evidence type="ECO:0000313" key="7">
    <source>
        <dbReference type="EMBL" id="ROR01916.1"/>
    </source>
</evidence>
<dbReference type="PANTHER" id="PTHR24422">
    <property type="entry name" value="CHEMOTAXIS PROTEIN METHYLTRANSFERASE"/>
    <property type="match status" value="1"/>
</dbReference>
<keyword evidence="5" id="KW-0949">S-adenosyl-L-methionine</keyword>
<dbReference type="InterPro" id="IPR050903">
    <property type="entry name" value="Bact_Chemotaxis_MeTrfase"/>
</dbReference>
<dbReference type="PANTHER" id="PTHR24422:SF26">
    <property type="entry name" value="CHEMOTAXIS PROTEIN METHYLTRANSFERASE"/>
    <property type="match status" value="1"/>
</dbReference>
<dbReference type="Proteomes" id="UP000276223">
    <property type="component" value="Unassembled WGS sequence"/>
</dbReference>
<dbReference type="PRINTS" id="PR00996">
    <property type="entry name" value="CHERMTFRASE"/>
</dbReference>
<evidence type="ECO:0000313" key="8">
    <source>
        <dbReference type="Proteomes" id="UP000276223"/>
    </source>
</evidence>
<dbReference type="OrthoDB" id="9786165at2"/>
<comment type="catalytic activity">
    <reaction evidence="1">
        <text>L-glutamyl-[protein] + S-adenosyl-L-methionine = [protein]-L-glutamate 5-O-methyl ester + S-adenosyl-L-homocysteine</text>
        <dbReference type="Rhea" id="RHEA:24452"/>
        <dbReference type="Rhea" id="RHEA-COMP:10208"/>
        <dbReference type="Rhea" id="RHEA-COMP:10311"/>
        <dbReference type="ChEBI" id="CHEBI:29973"/>
        <dbReference type="ChEBI" id="CHEBI:57856"/>
        <dbReference type="ChEBI" id="CHEBI:59789"/>
        <dbReference type="ChEBI" id="CHEBI:82795"/>
        <dbReference type="EC" id="2.1.1.80"/>
    </reaction>
</comment>
<comment type="caution">
    <text evidence="7">The sequence shown here is derived from an EMBL/GenBank/DDBJ whole genome shotgun (WGS) entry which is preliminary data.</text>
</comment>
<evidence type="ECO:0000256" key="5">
    <source>
        <dbReference type="ARBA" id="ARBA00022691"/>
    </source>
</evidence>
<dbReference type="Gene3D" id="1.10.155.10">
    <property type="entry name" value="Chemotaxis receptor methyltransferase CheR, N-terminal domain"/>
    <property type="match status" value="1"/>
</dbReference>
<reference evidence="7 8" key="1">
    <citation type="submission" date="2018-11" db="EMBL/GenBank/DDBJ databases">
        <title>Genomic Encyclopedia of Type Strains, Phase IV (KMG-IV): sequencing the most valuable type-strain genomes for metagenomic binning, comparative biology and taxonomic classification.</title>
        <authorList>
            <person name="Goeker M."/>
        </authorList>
    </citation>
    <scope>NUCLEOTIDE SEQUENCE [LARGE SCALE GENOMIC DNA]</scope>
    <source>
        <strain evidence="7 8">DSM 22027</strain>
    </source>
</reference>
<dbReference type="InterPro" id="IPR022642">
    <property type="entry name" value="CheR_C"/>
</dbReference>